<keyword evidence="2 4" id="KW-0418">Kinase</keyword>
<comment type="function">
    <text evidence="4">Uses inorganic polyphosphate (polyP) as a donor to convert GDP to GTP or ADP to ATP.</text>
</comment>
<keyword evidence="8" id="KW-1185">Reference proteome</keyword>
<evidence type="ECO:0000256" key="3">
    <source>
        <dbReference type="ARBA" id="ARBA00023310"/>
    </source>
</evidence>
<organism evidence="7 8">
    <name type="scientific">Falsochrobactrum tianjinense</name>
    <dbReference type="NCBI Taxonomy" id="2706015"/>
    <lineage>
        <taxon>Bacteria</taxon>
        <taxon>Pseudomonadati</taxon>
        <taxon>Pseudomonadota</taxon>
        <taxon>Alphaproteobacteria</taxon>
        <taxon>Hyphomicrobiales</taxon>
        <taxon>Brucellaceae</taxon>
        <taxon>Falsochrobactrum</taxon>
    </lineage>
</organism>
<dbReference type="EC" id="2.7.4.-" evidence="4"/>
<evidence type="ECO:0000256" key="2">
    <source>
        <dbReference type="ARBA" id="ARBA00022777"/>
    </source>
</evidence>
<comment type="subunit">
    <text evidence="4">Homotetramer.</text>
</comment>
<gene>
    <name evidence="7" type="primary">ppk2</name>
    <name evidence="7" type="ORF">KUG47_02795</name>
</gene>
<dbReference type="InterPro" id="IPR022488">
    <property type="entry name" value="PPK2-related"/>
</dbReference>
<evidence type="ECO:0000256" key="4">
    <source>
        <dbReference type="RuleBase" id="RU369062"/>
    </source>
</evidence>
<comment type="caution">
    <text evidence="7">The sequence shown here is derived from an EMBL/GenBank/DDBJ whole genome shotgun (WGS) entry which is preliminary data.</text>
</comment>
<dbReference type="AlphaFoldDB" id="A0A949UTT9"/>
<sequence>MGDSSKTANKKGDKEPSNGEKLSVKPIKLKIAGETREFDIDKPKLPQWIDDYALESGGYPYSSRMKKGEYEETLERLQIELVKLQHWLQDTGGRIISVFEGRDAAGKGGTIFTIRQFMNPRTARNVALPAPTETERGQWYFQRYAQHFPTSGEFVTFDRSWYNRAGVERVMEFCTQQQVEIFLTETPDFERMIITEGIHLFKFWLDIGQEMQLKRFHERRHSPLKSWKFSPMDVAGISRWDDYSAALHAMLERTDMPYASWTIVRSNDKRRARLAAIRHILLSLPYSGRDLEAIGPEDESIIGRGAAFLASNMDKSSASGT</sequence>
<accession>A0A949UTT9</accession>
<comment type="similarity">
    <text evidence="4">Belongs to the polyphosphate kinase 2 (PPK2) family. Class I subfamily.</text>
</comment>
<evidence type="ECO:0000256" key="5">
    <source>
        <dbReference type="SAM" id="MobiDB-lite"/>
    </source>
</evidence>
<feature type="region of interest" description="Disordered" evidence="5">
    <location>
        <begin position="1"/>
        <end position="24"/>
    </location>
</feature>
<feature type="domain" description="Polyphosphate kinase-2-related" evidence="6">
    <location>
        <begin position="65"/>
        <end position="287"/>
    </location>
</feature>
<evidence type="ECO:0000256" key="1">
    <source>
        <dbReference type="ARBA" id="ARBA00022679"/>
    </source>
</evidence>
<protein>
    <recommendedName>
        <fullName evidence="4">ADP/GDP-polyphosphate phosphotransferase</fullName>
        <ecNumber evidence="4">2.7.4.-</ecNumber>
    </recommendedName>
    <alternativeName>
        <fullName evidence="4">Polyphosphate kinase PPK2</fullName>
    </alternativeName>
</protein>
<dbReference type="NCBIfam" id="TIGR03707">
    <property type="entry name" value="PPK2_P_aer"/>
    <property type="match status" value="1"/>
</dbReference>
<name>A0A949UTT9_9HYPH</name>
<dbReference type="RefSeq" id="WP_217676418.1">
    <property type="nucleotide sequence ID" value="NZ_JAHRVA010000001.1"/>
</dbReference>
<dbReference type="GO" id="GO:0006754">
    <property type="term" value="P:ATP biosynthetic process"/>
    <property type="evidence" value="ECO:0007669"/>
    <property type="project" value="UniProtKB-KW"/>
</dbReference>
<keyword evidence="1 4" id="KW-0808">Transferase</keyword>
<evidence type="ECO:0000313" key="8">
    <source>
        <dbReference type="Proteomes" id="UP000752297"/>
    </source>
</evidence>
<dbReference type="GO" id="GO:0008976">
    <property type="term" value="F:polyphosphate kinase activity"/>
    <property type="evidence" value="ECO:0007669"/>
    <property type="project" value="UniProtKB-UniRule"/>
</dbReference>
<dbReference type="Pfam" id="PF03976">
    <property type="entry name" value="PPK2"/>
    <property type="match status" value="1"/>
</dbReference>
<dbReference type="PANTHER" id="PTHR34383:SF1">
    <property type="entry name" value="ADP-POLYPHOSPHATE PHOSPHOTRANSFERASE"/>
    <property type="match status" value="1"/>
</dbReference>
<reference evidence="7 8" key="1">
    <citation type="submission" date="2021-06" db="EMBL/GenBank/DDBJ databases">
        <title>Falsochrobactrum tianjin sp.nov., a new petroleum-degrading bacteria isolated from oily soils.</title>
        <authorList>
            <person name="Chen G."/>
            <person name="Chen H."/>
            <person name="Tian J."/>
            <person name="Qing J."/>
            <person name="Zhong L."/>
            <person name="Ma W."/>
            <person name="Song Y."/>
            <person name="Cui X."/>
            <person name="Yan B."/>
        </authorList>
    </citation>
    <scope>NUCLEOTIDE SEQUENCE [LARGE SCALE GENOMIC DNA]</scope>
    <source>
        <strain evidence="7 8">TDYN1</strain>
    </source>
</reference>
<dbReference type="PANTHER" id="PTHR34383">
    <property type="entry name" value="POLYPHOSPHATE:AMP PHOSPHOTRANSFERASE-RELATED"/>
    <property type="match status" value="1"/>
</dbReference>
<dbReference type="InterPro" id="IPR022486">
    <property type="entry name" value="PPK2_PA0141"/>
</dbReference>
<dbReference type="Proteomes" id="UP000752297">
    <property type="component" value="Unassembled WGS sequence"/>
</dbReference>
<evidence type="ECO:0000259" key="6">
    <source>
        <dbReference type="Pfam" id="PF03976"/>
    </source>
</evidence>
<dbReference type="EMBL" id="JAHRVA010000001">
    <property type="protein sequence ID" value="MBV2142423.1"/>
    <property type="molecule type" value="Genomic_DNA"/>
</dbReference>
<keyword evidence="3" id="KW-0066">ATP synthesis</keyword>
<proteinExistence type="inferred from homology"/>
<evidence type="ECO:0000313" key="7">
    <source>
        <dbReference type="EMBL" id="MBV2142423.1"/>
    </source>
</evidence>